<dbReference type="AlphaFoldDB" id="A0A4S8IAU0"/>
<accession>A0A4S8IAU0</accession>
<protein>
    <submittedName>
        <fullName evidence="3">Uncharacterized protein</fullName>
    </submittedName>
</protein>
<feature type="transmembrane region" description="Helical" evidence="2">
    <location>
        <begin position="41"/>
        <end position="62"/>
    </location>
</feature>
<evidence type="ECO:0000313" key="3">
    <source>
        <dbReference type="EMBL" id="THU45130.1"/>
    </source>
</evidence>
<evidence type="ECO:0000256" key="2">
    <source>
        <dbReference type="SAM" id="Phobius"/>
    </source>
</evidence>
<organism evidence="3 4">
    <name type="scientific">Musa balbisiana</name>
    <name type="common">Banana</name>
    <dbReference type="NCBI Taxonomy" id="52838"/>
    <lineage>
        <taxon>Eukaryota</taxon>
        <taxon>Viridiplantae</taxon>
        <taxon>Streptophyta</taxon>
        <taxon>Embryophyta</taxon>
        <taxon>Tracheophyta</taxon>
        <taxon>Spermatophyta</taxon>
        <taxon>Magnoliopsida</taxon>
        <taxon>Liliopsida</taxon>
        <taxon>Zingiberales</taxon>
        <taxon>Musaceae</taxon>
        <taxon>Musa</taxon>
    </lineage>
</organism>
<keyword evidence="2" id="KW-0812">Transmembrane</keyword>
<dbReference type="EMBL" id="PYDT01000011">
    <property type="protein sequence ID" value="THU45130.1"/>
    <property type="molecule type" value="Genomic_DNA"/>
</dbReference>
<evidence type="ECO:0000256" key="1">
    <source>
        <dbReference type="SAM" id="MobiDB-lite"/>
    </source>
</evidence>
<feature type="region of interest" description="Disordered" evidence="1">
    <location>
        <begin position="78"/>
        <end position="102"/>
    </location>
</feature>
<reference evidence="3 4" key="1">
    <citation type="journal article" date="2019" name="Nat. Plants">
        <title>Genome sequencing of Musa balbisiana reveals subgenome evolution and function divergence in polyploid bananas.</title>
        <authorList>
            <person name="Yao X."/>
        </authorList>
    </citation>
    <scope>NUCLEOTIDE SEQUENCE [LARGE SCALE GENOMIC DNA]</scope>
    <source>
        <strain evidence="4">cv. DH-PKW</strain>
        <tissue evidence="3">Leaves</tissue>
    </source>
</reference>
<name>A0A4S8IAU0_MUSBA</name>
<evidence type="ECO:0000313" key="4">
    <source>
        <dbReference type="Proteomes" id="UP000317650"/>
    </source>
</evidence>
<gene>
    <name evidence="3" type="ORF">C4D60_Mb02t14620</name>
</gene>
<keyword evidence="2" id="KW-1133">Transmembrane helix</keyword>
<keyword evidence="2" id="KW-0472">Membrane</keyword>
<sequence>MLTHSSCSSTSPLSTFRSLRTTSWATVPSFREIWLSSAKQFCLLGLTVVIMVTFGIPAKSILTASMNGWMSSSASPIISSATPDSGEGTLTTQAGQRRVSCP</sequence>
<dbReference type="Proteomes" id="UP000317650">
    <property type="component" value="Chromosome 2"/>
</dbReference>
<keyword evidence="4" id="KW-1185">Reference proteome</keyword>
<proteinExistence type="predicted"/>
<comment type="caution">
    <text evidence="3">The sequence shown here is derived from an EMBL/GenBank/DDBJ whole genome shotgun (WGS) entry which is preliminary data.</text>
</comment>